<name>A0A8J5MY60_HOMAM</name>
<gene>
    <name evidence="3" type="ORF">Hamer_G012803</name>
</gene>
<dbReference type="InterPro" id="IPR053019">
    <property type="entry name" value="GATA_zinc_finger"/>
</dbReference>
<dbReference type="PANTHER" id="PTHR23353">
    <property type="entry name" value="RAB-GAP/TBC-RELATED"/>
    <property type="match status" value="1"/>
</dbReference>
<dbReference type="EMBL" id="JAHLQT010021643">
    <property type="protein sequence ID" value="KAG7167359.1"/>
    <property type="molecule type" value="Genomic_DNA"/>
</dbReference>
<accession>A0A8J5MY60</accession>
<keyword evidence="2" id="KW-0732">Signal</keyword>
<feature type="region of interest" description="Disordered" evidence="1">
    <location>
        <begin position="243"/>
        <end position="267"/>
    </location>
</feature>
<organism evidence="3 4">
    <name type="scientific">Homarus americanus</name>
    <name type="common">American lobster</name>
    <dbReference type="NCBI Taxonomy" id="6706"/>
    <lineage>
        <taxon>Eukaryota</taxon>
        <taxon>Metazoa</taxon>
        <taxon>Ecdysozoa</taxon>
        <taxon>Arthropoda</taxon>
        <taxon>Crustacea</taxon>
        <taxon>Multicrustacea</taxon>
        <taxon>Malacostraca</taxon>
        <taxon>Eumalacostraca</taxon>
        <taxon>Eucarida</taxon>
        <taxon>Decapoda</taxon>
        <taxon>Pleocyemata</taxon>
        <taxon>Astacidea</taxon>
        <taxon>Nephropoidea</taxon>
        <taxon>Nephropidae</taxon>
        <taxon>Homarus</taxon>
    </lineage>
</organism>
<evidence type="ECO:0000256" key="1">
    <source>
        <dbReference type="SAM" id="MobiDB-lite"/>
    </source>
</evidence>
<protein>
    <submittedName>
        <fullName evidence="3">Uncharacterized protein</fullName>
    </submittedName>
</protein>
<evidence type="ECO:0000256" key="2">
    <source>
        <dbReference type="SAM" id="SignalP"/>
    </source>
</evidence>
<feature type="compositionally biased region" description="Basic residues" evidence="1">
    <location>
        <begin position="103"/>
        <end position="112"/>
    </location>
</feature>
<proteinExistence type="predicted"/>
<dbReference type="Proteomes" id="UP000747542">
    <property type="component" value="Unassembled WGS sequence"/>
</dbReference>
<feature type="signal peptide" evidence="2">
    <location>
        <begin position="1"/>
        <end position="19"/>
    </location>
</feature>
<dbReference type="PANTHER" id="PTHR23353:SF23">
    <property type="entry name" value="PROTEIN HAIRLESS"/>
    <property type="match status" value="1"/>
</dbReference>
<comment type="caution">
    <text evidence="3">The sequence shown here is derived from an EMBL/GenBank/DDBJ whole genome shotgun (WGS) entry which is preliminary data.</text>
</comment>
<dbReference type="AlphaFoldDB" id="A0A8J5MY60"/>
<evidence type="ECO:0000313" key="4">
    <source>
        <dbReference type="Proteomes" id="UP000747542"/>
    </source>
</evidence>
<sequence>MARTPSGGFLLVLLTVVAAEFHPPAYPQSRMFHTPNFPPDFAQTQRGFRVPSWRRNHPSSSPNRIPHMAVSLRDLTSSVYHRGKQNLLTPGARSRHPTEGLKLNKRGQTHLHNRMEERGNTNTQQDARYPSHPHPRPPPRHQSIPPTIQNQRLLLPRRFPLPGYPPRIPPDENIPLEVLQLLPDAVKGVYSRYSTTTSTAKPPVIWFPNTTPGGSSSFNTFSFLAMVVSVTNLVSILASNANNNLNNNDDNNNVNNDNIQGGNENNNNNNLDLLTMVTFGGRKRRHLQLLTTNNSLPQHHLTPILDDVTAGTGVLFLRAWYRSTRAVVADDDVQTDEEKVQVKVKSSASNSRDEEWIKLPFWENTGGYSATPKVKSLASLGCIKRSLCEANHRSVALGRLAHDVAEVLSVAFVDFLMPGSSSSSWRSALLRAGGRGRSGWDCEATYQCDPQEWAGLNAYHHHHHPLDAHNLTAFTWRTTERNSVHLMEGGVLCVLLLVTSTLCAGQLVRPRSNAVTSRWLSPSRVLAGRHPSIPHGQMREWGGASYPTSKTAPQHNTLTEGNMLELPIPLRPRPLLSRHRHVHRRPPGVLLSRLQPRRNSMDVPVVAPLPPREVMEALPGAISRVMTAYNPSIKDPTTTTTQPPVIWFPNQQEDCQQENSGGGFSTFSLLALLMSATNLVGILASNANNNLNNNNNNDNNNNNNIQASLTTQPSCLTRSLCRANAAAAEWGDLALILAQALSVAHVEWVSQNVVGVSKKALQEAAAEGRSGASCDRRYRCPAAVWAKLRDNQAVMDTHRRLRVTDELNGRLRVTDELNGRLRVTDELNGRLRVTDELNGRLRVTDELNGRLRVTDGFYGRVRVTDGLNGRPGLQQNNLPL</sequence>
<feature type="non-terminal residue" evidence="3">
    <location>
        <position position="1"/>
    </location>
</feature>
<feature type="region of interest" description="Disordered" evidence="1">
    <location>
        <begin position="86"/>
        <end position="146"/>
    </location>
</feature>
<feature type="chain" id="PRO_5035252602" evidence="2">
    <location>
        <begin position="20"/>
        <end position="880"/>
    </location>
</feature>
<reference evidence="3" key="1">
    <citation type="journal article" date="2021" name="Sci. Adv.">
        <title>The American lobster genome reveals insights on longevity, neural, and immune adaptations.</title>
        <authorList>
            <person name="Polinski J.M."/>
            <person name="Zimin A.V."/>
            <person name="Clark K.F."/>
            <person name="Kohn A.B."/>
            <person name="Sadowski N."/>
            <person name="Timp W."/>
            <person name="Ptitsyn A."/>
            <person name="Khanna P."/>
            <person name="Romanova D.Y."/>
            <person name="Williams P."/>
            <person name="Greenwood S.J."/>
            <person name="Moroz L.L."/>
            <person name="Walt D.R."/>
            <person name="Bodnar A.G."/>
        </authorList>
    </citation>
    <scope>NUCLEOTIDE SEQUENCE</scope>
    <source>
        <strain evidence="3">GMGI-L3</strain>
    </source>
</reference>
<keyword evidence="4" id="KW-1185">Reference proteome</keyword>
<evidence type="ECO:0000313" key="3">
    <source>
        <dbReference type="EMBL" id="KAG7167359.1"/>
    </source>
</evidence>